<evidence type="ECO:0000256" key="3">
    <source>
        <dbReference type="ARBA" id="ARBA00023163"/>
    </source>
</evidence>
<dbReference type="STRING" id="180498.A0A067LIP7"/>
<organism evidence="6 7">
    <name type="scientific">Jatropha curcas</name>
    <name type="common">Barbados nut</name>
    <dbReference type="NCBI Taxonomy" id="180498"/>
    <lineage>
        <taxon>Eukaryota</taxon>
        <taxon>Viridiplantae</taxon>
        <taxon>Streptophyta</taxon>
        <taxon>Embryophyta</taxon>
        <taxon>Tracheophyta</taxon>
        <taxon>Spermatophyta</taxon>
        <taxon>Magnoliopsida</taxon>
        <taxon>eudicotyledons</taxon>
        <taxon>Gunneridae</taxon>
        <taxon>Pentapetalae</taxon>
        <taxon>rosids</taxon>
        <taxon>fabids</taxon>
        <taxon>Malpighiales</taxon>
        <taxon>Euphorbiaceae</taxon>
        <taxon>Crotonoideae</taxon>
        <taxon>Jatropheae</taxon>
        <taxon>Jatropha</taxon>
    </lineage>
</organism>
<dbReference type="Pfam" id="PF02042">
    <property type="entry name" value="RWP-RK"/>
    <property type="match status" value="1"/>
</dbReference>
<accession>A0A067LIP7</accession>
<evidence type="ECO:0000259" key="5">
    <source>
        <dbReference type="PROSITE" id="PS51519"/>
    </source>
</evidence>
<dbReference type="GO" id="GO:0003677">
    <property type="term" value="F:DNA binding"/>
    <property type="evidence" value="ECO:0007669"/>
    <property type="project" value="UniProtKB-KW"/>
</dbReference>
<gene>
    <name evidence="6" type="ORF">JCGZ_16338</name>
</gene>
<dbReference type="PROSITE" id="PS51519">
    <property type="entry name" value="RWP_RK"/>
    <property type="match status" value="1"/>
</dbReference>
<dbReference type="InterPro" id="IPR055081">
    <property type="entry name" value="NLP1-9_GAF"/>
</dbReference>
<reference evidence="6 7" key="1">
    <citation type="journal article" date="2014" name="PLoS ONE">
        <title>Global Analysis of Gene Expression Profiles in Physic Nut (Jatropha curcas L.) Seedlings Exposed to Salt Stress.</title>
        <authorList>
            <person name="Zhang L."/>
            <person name="Zhang C."/>
            <person name="Wu P."/>
            <person name="Chen Y."/>
            <person name="Li M."/>
            <person name="Jiang H."/>
            <person name="Wu G."/>
        </authorList>
    </citation>
    <scope>NUCLEOTIDE SEQUENCE [LARGE SCALE GENOMIC DNA]</scope>
    <source>
        <strain evidence="7">cv. GZQX0401</strain>
        <tissue evidence="6">Young leaves</tissue>
    </source>
</reference>
<dbReference type="InterPro" id="IPR003035">
    <property type="entry name" value="RWP-RK_dom"/>
</dbReference>
<keyword evidence="3" id="KW-0804">Transcription</keyword>
<dbReference type="OrthoDB" id="6270329at2759"/>
<keyword evidence="7" id="KW-1185">Reference proteome</keyword>
<feature type="domain" description="RWP-RK" evidence="5">
    <location>
        <begin position="340"/>
        <end position="395"/>
    </location>
</feature>
<keyword evidence="1" id="KW-0805">Transcription regulation</keyword>
<dbReference type="EMBL" id="KK914251">
    <property type="protein sequence ID" value="KDP44505.1"/>
    <property type="molecule type" value="Genomic_DNA"/>
</dbReference>
<evidence type="ECO:0000256" key="2">
    <source>
        <dbReference type="ARBA" id="ARBA00023125"/>
    </source>
</evidence>
<proteinExistence type="predicted"/>
<evidence type="ECO:0000313" key="6">
    <source>
        <dbReference type="EMBL" id="KDP44505.1"/>
    </source>
</evidence>
<dbReference type="Proteomes" id="UP000027138">
    <property type="component" value="Unassembled WGS sequence"/>
</dbReference>
<dbReference type="GO" id="GO:0003700">
    <property type="term" value="F:DNA-binding transcription factor activity"/>
    <property type="evidence" value="ECO:0007669"/>
    <property type="project" value="InterPro"/>
</dbReference>
<protein>
    <recommendedName>
        <fullName evidence="5">RWP-RK domain-containing protein</fullName>
    </recommendedName>
</protein>
<sequence length="395" mass="45166">MDRGASALINSTFSSTSVDLDFIDKPFAHGSWLRTTDKVNFLESAPFISSVQYLDSYHQFSRKEMENLFDNPTPVYSGIGKSLINMLYFQQTCNEFYQIAITEILKILKSVCETNNLPLALTWALCNRRGKNECEQVSGKYDYYISTVDSGCYMGDSDLFGFYKACSTQYLFLDQGIVRKAFPRNKQLFATDVTSVSKTSYPLSHHATMDNLRAALAIPLANIYTGSIEFVLELFLPRDCQDIEEQKHMWDFLPIVIQQCCRNFHVIMDKEKENFAFVSWECLKEEPEEEFKIISHWDNNESAFSEFEQLQESSALKFGVVDERKENSSVGIDFSLSKNLRAGENRQTKAEKTIGLQILRQYFAGSLKDAAKSSGVCPTTLKRICRQHGINRWPS</sequence>
<evidence type="ECO:0000256" key="1">
    <source>
        <dbReference type="ARBA" id="ARBA00023015"/>
    </source>
</evidence>
<dbReference type="Pfam" id="PF22922">
    <property type="entry name" value="GAF_NLP"/>
    <property type="match status" value="1"/>
</dbReference>
<name>A0A067LIP7_JATCU</name>
<keyword evidence="4" id="KW-0539">Nucleus</keyword>
<dbReference type="PANTHER" id="PTHR32002">
    <property type="entry name" value="PROTEIN NLP8"/>
    <property type="match status" value="1"/>
</dbReference>
<dbReference type="InterPro" id="IPR045012">
    <property type="entry name" value="NLP"/>
</dbReference>
<evidence type="ECO:0000256" key="4">
    <source>
        <dbReference type="ARBA" id="ARBA00023242"/>
    </source>
</evidence>
<keyword evidence="2" id="KW-0238">DNA-binding</keyword>
<dbReference type="PANTHER" id="PTHR32002:SF54">
    <property type="entry name" value="RWP-RK DOMAIN-CONTAINING PROTEIN"/>
    <property type="match status" value="1"/>
</dbReference>
<evidence type="ECO:0000313" key="7">
    <source>
        <dbReference type="Proteomes" id="UP000027138"/>
    </source>
</evidence>
<dbReference type="AlphaFoldDB" id="A0A067LIP7"/>